<evidence type="ECO:0000313" key="2">
    <source>
        <dbReference type="Proteomes" id="UP000036270"/>
    </source>
</evidence>
<dbReference type="PATRIC" id="fig|67855.3.peg.74"/>
<accession>A0A0J5P463</accession>
<dbReference type="Proteomes" id="UP000036270">
    <property type="component" value="Unassembled WGS sequence"/>
</dbReference>
<evidence type="ECO:0000313" key="1">
    <source>
        <dbReference type="EMBL" id="KMK50470.1"/>
    </source>
</evidence>
<dbReference type="STRING" id="67855.RO21_11630"/>
<proteinExistence type="predicted"/>
<name>A0A0J5P463_9PAST</name>
<reference evidence="1 2" key="1">
    <citation type="submission" date="2014-12" db="EMBL/GenBank/DDBJ databases">
        <title>Reclassification of Actinobacillus muris as Muribacter muris.</title>
        <authorList>
            <person name="Christensen H."/>
            <person name="Nicklas W."/>
            <person name="Bisgaard M."/>
        </authorList>
    </citation>
    <scope>NUCLEOTIDE SEQUENCE [LARGE SCALE GENOMIC DNA]</scope>
    <source>
        <strain evidence="1 2">Ackerman80-443D</strain>
    </source>
</reference>
<dbReference type="AlphaFoldDB" id="A0A0J5P463"/>
<comment type="caution">
    <text evidence="1">The sequence shown here is derived from an EMBL/GenBank/DDBJ whole genome shotgun (WGS) entry which is preliminary data.</text>
</comment>
<dbReference type="EMBL" id="JWIZ01000101">
    <property type="protein sequence ID" value="KMK50470.1"/>
    <property type="molecule type" value="Genomic_DNA"/>
</dbReference>
<organism evidence="1 2">
    <name type="scientific">Muribacter muris</name>
    <dbReference type="NCBI Taxonomy" id="67855"/>
    <lineage>
        <taxon>Bacteria</taxon>
        <taxon>Pseudomonadati</taxon>
        <taxon>Pseudomonadota</taxon>
        <taxon>Gammaproteobacteria</taxon>
        <taxon>Pasteurellales</taxon>
        <taxon>Pasteurellaceae</taxon>
        <taxon>Muribacter</taxon>
    </lineage>
</organism>
<sequence>MKHYKLVKNVPIASDLSLNFIHRIATSEAQAKDYQLTHYKQTGELLQMGDVPATGYAIVVTKTFGVFFGEALFAVLPTEKEVNKVMKSVSVALPFLTAEVRPLADLSLARYYLGADND</sequence>
<protein>
    <submittedName>
        <fullName evidence="1">Uncharacterized protein</fullName>
    </submittedName>
</protein>
<keyword evidence="2" id="KW-1185">Reference proteome</keyword>
<gene>
    <name evidence="1" type="ORF">RO21_11630</name>
</gene>
<dbReference type="RefSeq" id="WP_047977945.1">
    <property type="nucleotide sequence ID" value="NZ_JWIZ01000101.1"/>
</dbReference>